<feature type="transmembrane region" description="Helical" evidence="1">
    <location>
        <begin position="935"/>
        <end position="953"/>
    </location>
</feature>
<keyword evidence="3" id="KW-1185">Reference proteome</keyword>
<dbReference type="InterPro" id="IPR001036">
    <property type="entry name" value="Acrflvin-R"/>
</dbReference>
<feature type="transmembrane region" description="Helical" evidence="1">
    <location>
        <begin position="965"/>
        <end position="985"/>
    </location>
</feature>
<dbReference type="OrthoDB" id="9758297at2"/>
<evidence type="ECO:0000313" key="3">
    <source>
        <dbReference type="Proteomes" id="UP000283077"/>
    </source>
</evidence>
<dbReference type="PANTHER" id="PTHR32063:SF0">
    <property type="entry name" value="SWARMING MOTILITY PROTEIN SWRC"/>
    <property type="match status" value="1"/>
</dbReference>
<dbReference type="Gene3D" id="3.30.70.1430">
    <property type="entry name" value="Multidrug efflux transporter AcrB pore domain"/>
    <property type="match status" value="2"/>
</dbReference>
<feature type="transmembrane region" description="Helical" evidence="1">
    <location>
        <begin position="991"/>
        <end position="1012"/>
    </location>
</feature>
<reference evidence="2 3" key="1">
    <citation type="submission" date="2019-01" db="EMBL/GenBank/DDBJ databases">
        <authorList>
            <person name="Chen W.-M."/>
        </authorList>
    </citation>
    <scope>NUCLEOTIDE SEQUENCE [LARGE SCALE GENOMIC DNA]</scope>
    <source>
        <strain evidence="2 3">KYPC3</strain>
    </source>
</reference>
<accession>A0A437QFS6</accession>
<feature type="transmembrane region" description="Helical" evidence="1">
    <location>
        <begin position="416"/>
        <end position="440"/>
    </location>
</feature>
<dbReference type="GO" id="GO:0005886">
    <property type="term" value="C:plasma membrane"/>
    <property type="evidence" value="ECO:0007669"/>
    <property type="project" value="TreeGrafter"/>
</dbReference>
<feature type="transmembrane region" description="Helical" evidence="1">
    <location>
        <begin position="461"/>
        <end position="482"/>
    </location>
</feature>
<dbReference type="EMBL" id="SACS01000022">
    <property type="protein sequence ID" value="RVU33409.1"/>
    <property type="molecule type" value="Genomic_DNA"/>
</dbReference>
<name>A0A437QFS6_9GAMM</name>
<proteinExistence type="predicted"/>
<feature type="transmembrane region" description="Helical" evidence="1">
    <location>
        <begin position="12"/>
        <end position="34"/>
    </location>
</feature>
<organism evidence="2 3">
    <name type="scientific">Rheinheimera riviphila</name>
    <dbReference type="NCBI Taxonomy" id="1834037"/>
    <lineage>
        <taxon>Bacteria</taxon>
        <taxon>Pseudomonadati</taxon>
        <taxon>Pseudomonadota</taxon>
        <taxon>Gammaproteobacteria</taxon>
        <taxon>Chromatiales</taxon>
        <taxon>Chromatiaceae</taxon>
        <taxon>Rheinheimera</taxon>
    </lineage>
</organism>
<dbReference type="Gene3D" id="3.30.2090.10">
    <property type="entry name" value="Multidrug efflux transporter AcrB TolC docking domain, DN and DC subdomains"/>
    <property type="match status" value="2"/>
</dbReference>
<dbReference type="Gene3D" id="3.30.70.1440">
    <property type="entry name" value="Multidrug efflux transporter AcrB pore domain"/>
    <property type="match status" value="1"/>
</dbReference>
<keyword evidence="1" id="KW-1133">Transmembrane helix</keyword>
<feature type="transmembrane region" description="Helical" evidence="1">
    <location>
        <begin position="390"/>
        <end position="410"/>
    </location>
</feature>
<dbReference type="Proteomes" id="UP000283077">
    <property type="component" value="Unassembled WGS sequence"/>
</dbReference>
<dbReference type="SUPFAM" id="SSF82714">
    <property type="entry name" value="Multidrug efflux transporter AcrB TolC docking domain, DN and DC subdomains"/>
    <property type="match status" value="2"/>
</dbReference>
<dbReference type="AlphaFoldDB" id="A0A437QFS6"/>
<dbReference type="PRINTS" id="PR00702">
    <property type="entry name" value="ACRIFLAVINRP"/>
</dbReference>
<feature type="transmembrane region" description="Helical" evidence="1">
    <location>
        <begin position="494"/>
        <end position="516"/>
    </location>
</feature>
<sequence>MKLVNLAVARPVTIWMFTLGIMLFGLVAMARLAVNLLPDLSYPTLTIRTDYLGAAPAEVEQLVSKPIEESVGIVKGIRKVQSVSRSGRSDVIMEFEWGTDMDLAGLEVREKLDVLWLPLDVKKPLLLRFNPNLDPIIRLALSRNEGAVSKDSNAAEGSKEAQGSKDNIAKAAPQALSQSQQVVLRTYADEELRRKLEALTGVAAVRPDGGLTQEIQVLVDNEKLSQLNLDISAVNARLKAQNINQAGGRLETAANDYLVRTINQFNTLDEMRNLYIATVNGSHIRLSDIAEVKDAFVDRQSITYVDGREAIEIALYKEGDANTVQVAKTVLSKLEELQKNLPAGYELKLVYDQSTFISDAIAEVKSAAISGGLLAMLVLYLFLRNLWTTLVISISIPLSIIATFNLMYAQDISLNIMSLGGIALAIGMLVDNAIVVLENISRYKEQGYSALEAAKKGASEVSMAITASTLTTVAVFFPLVFIDGIAGQLFKDQALTVTYALLASLVVALTLIPAMAAHERSFGSSAVAAETVVKVKPQRWYQWLVWGLKLPFVGLSYVVSMLVSLLTLLWRGLAKGCGFVLDPFLNVVQHGLLKLEQSYRWLLQKSLQAKGLVLALTLVITGLCFSLAPRLGFDVIPSMSQGEFYVEVQLPVGSAIERTDVVLKQLAEVARQQDIVERTYAQAGTGQQMTVDPSIGGSHWGRLNIVLKASSSAIEEQQLMQLLRDTVAAMPDVTAKIDTPELFNLSTPMEIEVAGHELAALKTAAADLATKLEALDRFADVKSSLRDGQPEITLHFDHQRLAQLGMTASDVAKRVANYVGGEVAGQFSIADRKVDIRVRLAEGYRNSEQELAQIIINPQSELPLPLSAVATISREIGPSEITRIGQQRVAVISANLAFGDVEQAAAEVRQLLANTVQPYGVTVRMVGQSEEMERSFNSLVIALTLAVFLVYLVMASQFENLLQPLLILFTVPLAGAGAVLGLAITDTRVSVIVFIGLIMLAGIAVNNAIVLIDRINQLRGEGQAIDLAIVDACATRLRPVMMTTLTTVLGLLPMMFGGDGAEIRAPMAITVIFGLSFSTLLTLLFIPVIYRMTARNTVVSGGATNNAANTLVQE</sequence>
<dbReference type="PANTHER" id="PTHR32063">
    <property type="match status" value="1"/>
</dbReference>
<dbReference type="SUPFAM" id="SSF82866">
    <property type="entry name" value="Multidrug efflux transporter AcrB transmembrane domain"/>
    <property type="match status" value="2"/>
</dbReference>
<dbReference type="Gene3D" id="1.20.1640.10">
    <property type="entry name" value="Multidrug efflux transporter AcrB transmembrane domain"/>
    <property type="match status" value="2"/>
</dbReference>
<feature type="transmembrane region" description="Helical" evidence="1">
    <location>
        <begin position="543"/>
        <end position="563"/>
    </location>
</feature>
<evidence type="ECO:0000313" key="2">
    <source>
        <dbReference type="EMBL" id="RVU33409.1"/>
    </source>
</evidence>
<gene>
    <name evidence="2" type="ORF">EOE67_16945</name>
</gene>
<protein>
    <submittedName>
        <fullName evidence="2">Efflux RND transporter permease subunit</fullName>
    </submittedName>
</protein>
<dbReference type="InterPro" id="IPR027463">
    <property type="entry name" value="AcrB_DN_DC_subdom"/>
</dbReference>
<feature type="transmembrane region" description="Helical" evidence="1">
    <location>
        <begin position="609"/>
        <end position="628"/>
    </location>
</feature>
<feature type="transmembrane region" description="Helical" evidence="1">
    <location>
        <begin position="1039"/>
        <end position="1056"/>
    </location>
</feature>
<dbReference type="Gene3D" id="3.30.70.1320">
    <property type="entry name" value="Multidrug efflux transporter AcrB pore domain like"/>
    <property type="match status" value="1"/>
</dbReference>
<dbReference type="SUPFAM" id="SSF82693">
    <property type="entry name" value="Multidrug efflux transporter AcrB pore domain, PN1, PN2, PC1 and PC2 subdomains"/>
    <property type="match status" value="2"/>
</dbReference>
<feature type="transmembrane region" description="Helical" evidence="1">
    <location>
        <begin position="1068"/>
        <end position="1090"/>
    </location>
</feature>
<evidence type="ECO:0000256" key="1">
    <source>
        <dbReference type="SAM" id="Phobius"/>
    </source>
</evidence>
<keyword evidence="1" id="KW-0472">Membrane</keyword>
<keyword evidence="1" id="KW-0812">Transmembrane</keyword>
<dbReference type="GO" id="GO:0042910">
    <property type="term" value="F:xenobiotic transmembrane transporter activity"/>
    <property type="evidence" value="ECO:0007669"/>
    <property type="project" value="TreeGrafter"/>
</dbReference>
<dbReference type="Pfam" id="PF00873">
    <property type="entry name" value="ACR_tran"/>
    <property type="match status" value="2"/>
</dbReference>
<comment type="caution">
    <text evidence="2">The sequence shown here is derived from an EMBL/GenBank/DDBJ whole genome shotgun (WGS) entry which is preliminary data.</text>
</comment>
<dbReference type="RefSeq" id="WP_127700517.1">
    <property type="nucleotide sequence ID" value="NZ_SACS01000022.1"/>
</dbReference>